<dbReference type="OrthoDB" id="9766816at2"/>
<evidence type="ECO:0000256" key="3">
    <source>
        <dbReference type="ARBA" id="ARBA00022827"/>
    </source>
</evidence>
<dbReference type="PRINTS" id="PR00420">
    <property type="entry name" value="RNGMNOXGNASE"/>
</dbReference>
<evidence type="ECO:0000259" key="5">
    <source>
        <dbReference type="Pfam" id="PF01494"/>
    </source>
</evidence>
<dbReference type="RefSeq" id="WP_126603035.1">
    <property type="nucleotide sequence ID" value="NZ_BIFQ01000002.1"/>
</dbReference>
<feature type="transmembrane region" description="Helical" evidence="4">
    <location>
        <begin position="6"/>
        <end position="26"/>
    </location>
</feature>
<evidence type="ECO:0000313" key="6">
    <source>
        <dbReference type="EMBL" id="GCE10058.1"/>
    </source>
</evidence>
<dbReference type="EMBL" id="BIFQ01000002">
    <property type="protein sequence ID" value="GCE10058.1"/>
    <property type="molecule type" value="Genomic_DNA"/>
</dbReference>
<gene>
    <name evidence="6" type="ORF">KDAU_73870</name>
</gene>
<accession>A0A401ZT17</accession>
<dbReference type="AlphaFoldDB" id="A0A401ZT17"/>
<reference evidence="7" key="1">
    <citation type="submission" date="2018-12" db="EMBL/GenBank/DDBJ databases">
        <title>Tengunoibacter tsumagoiensis gen. nov., sp. nov., Dictyobacter kobayashii sp. nov., D. alpinus sp. nov., and D. joshuensis sp. nov. and description of Dictyobacteraceae fam. nov. within the order Ktedonobacterales isolated from Tengu-no-mugimeshi.</title>
        <authorList>
            <person name="Wang C.M."/>
            <person name="Zheng Y."/>
            <person name="Sakai Y."/>
            <person name="Toyoda A."/>
            <person name="Minakuchi Y."/>
            <person name="Abe K."/>
            <person name="Yokota A."/>
            <person name="Yabe S."/>
        </authorList>
    </citation>
    <scope>NUCLEOTIDE SEQUENCE [LARGE SCALE GENOMIC DNA]</scope>
    <source>
        <strain evidence="7">S-27</strain>
    </source>
</reference>
<dbReference type="GO" id="GO:0016709">
    <property type="term" value="F:oxidoreductase activity, acting on paired donors, with incorporation or reduction of molecular oxygen, NAD(P)H as one donor, and incorporation of one atom of oxygen"/>
    <property type="evidence" value="ECO:0007669"/>
    <property type="project" value="UniProtKB-ARBA"/>
</dbReference>
<organism evidence="6 7">
    <name type="scientific">Dictyobacter aurantiacus</name>
    <dbReference type="NCBI Taxonomy" id="1936993"/>
    <lineage>
        <taxon>Bacteria</taxon>
        <taxon>Bacillati</taxon>
        <taxon>Chloroflexota</taxon>
        <taxon>Ktedonobacteria</taxon>
        <taxon>Ktedonobacterales</taxon>
        <taxon>Dictyobacteraceae</taxon>
        <taxon>Dictyobacter</taxon>
    </lineage>
</organism>
<feature type="domain" description="FAD-binding" evidence="5">
    <location>
        <begin position="2"/>
        <end position="340"/>
    </location>
</feature>
<keyword evidence="2" id="KW-0285">Flavoprotein</keyword>
<dbReference type="SUPFAM" id="SSF51905">
    <property type="entry name" value="FAD/NAD(P)-binding domain"/>
    <property type="match status" value="1"/>
</dbReference>
<keyword evidence="7" id="KW-1185">Reference proteome</keyword>
<dbReference type="Pfam" id="PF01494">
    <property type="entry name" value="FAD_binding_3"/>
    <property type="match status" value="1"/>
</dbReference>
<evidence type="ECO:0000313" key="7">
    <source>
        <dbReference type="Proteomes" id="UP000287224"/>
    </source>
</evidence>
<comment type="cofactor">
    <cofactor evidence="1">
        <name>FAD</name>
        <dbReference type="ChEBI" id="CHEBI:57692"/>
    </cofactor>
</comment>
<dbReference type="Gene3D" id="3.50.50.60">
    <property type="entry name" value="FAD/NAD(P)-binding domain"/>
    <property type="match status" value="1"/>
</dbReference>
<dbReference type="Gene3D" id="3.30.70.2450">
    <property type="match status" value="1"/>
</dbReference>
<keyword evidence="4" id="KW-0812">Transmembrane</keyword>
<sequence length="513" mass="56840">MDTDVLIVGAGPTGLMLACWLARLGIHPMVIEKKAGLTSESRAVGVQARTLETYDMLGIVDRALPQGVPVKEMNLLINRRLVGRVKMGEIGKGLSPYPYFFVMSQDRTERLLFEAFTEQAGQVRWETTIGDLVQDEQGVNVELQRADGKSERVRARYVCGCDGASSQVRHALNLDFPGGTYPQHFYVADALITSPQPEGVISISIDGDRFHALFPMPGPNHYRVLGYVPPELTDKTDLTFEDVRSTFEDSMGAQVAKVFWFSTYNTHHRIAEHFQRGRVFLLGDAAHIHSPAGGQGMNTGLMDASNLGWKLAAVLQGEAGERLLASYEPERMAFAHLLVATTDRVFTAASSPTLRARLFRSAIVAPLFSGLSQLPQMRRWFFGTISQTRLNYRHSPMSRGAASLVQAGDRLPWVKCSDGSSNYDALCTLKVHLQVYGTVSPEIEGFTREHPEVPVKQFSFTPEAARAGLQEGACYLLRPDGYVAYASPQFSSEELLAYLRDVWCWREVGAKVE</sequence>
<name>A0A401ZT17_9CHLR</name>
<keyword evidence="3" id="KW-0274">FAD</keyword>
<dbReference type="PANTHER" id="PTHR43004:SF19">
    <property type="entry name" value="BINDING MONOOXYGENASE, PUTATIVE (JCVI)-RELATED"/>
    <property type="match status" value="1"/>
</dbReference>
<dbReference type="InterPro" id="IPR050641">
    <property type="entry name" value="RIFMO-like"/>
</dbReference>
<proteinExistence type="predicted"/>
<dbReference type="GO" id="GO:0071949">
    <property type="term" value="F:FAD binding"/>
    <property type="evidence" value="ECO:0007669"/>
    <property type="project" value="InterPro"/>
</dbReference>
<protein>
    <submittedName>
        <fullName evidence="6">2-polyprenyl-6-methoxyphenol hydroxylase</fullName>
    </submittedName>
</protein>
<evidence type="ECO:0000256" key="2">
    <source>
        <dbReference type="ARBA" id="ARBA00022630"/>
    </source>
</evidence>
<keyword evidence="4" id="KW-0472">Membrane</keyword>
<evidence type="ECO:0000256" key="1">
    <source>
        <dbReference type="ARBA" id="ARBA00001974"/>
    </source>
</evidence>
<dbReference type="Gene3D" id="3.40.30.120">
    <property type="match status" value="1"/>
</dbReference>
<evidence type="ECO:0000256" key="4">
    <source>
        <dbReference type="SAM" id="Phobius"/>
    </source>
</evidence>
<dbReference type="PANTHER" id="PTHR43004">
    <property type="entry name" value="TRK SYSTEM POTASSIUM UPTAKE PROTEIN"/>
    <property type="match status" value="1"/>
</dbReference>
<keyword evidence="4" id="KW-1133">Transmembrane helix</keyword>
<dbReference type="Proteomes" id="UP000287224">
    <property type="component" value="Unassembled WGS sequence"/>
</dbReference>
<dbReference type="InterPro" id="IPR036188">
    <property type="entry name" value="FAD/NAD-bd_sf"/>
</dbReference>
<dbReference type="InterPro" id="IPR002938">
    <property type="entry name" value="FAD-bd"/>
</dbReference>
<comment type="caution">
    <text evidence="6">The sequence shown here is derived from an EMBL/GenBank/DDBJ whole genome shotgun (WGS) entry which is preliminary data.</text>
</comment>